<proteinExistence type="predicted"/>
<comment type="caution">
    <text evidence="1">The sequence shown here is derived from an EMBL/GenBank/DDBJ whole genome shotgun (WGS) entry which is preliminary data.</text>
</comment>
<dbReference type="PATRIC" id="fig|1202534.3.peg.3266"/>
<dbReference type="EMBL" id="ASRV01000195">
    <property type="protein sequence ID" value="EOR20548.1"/>
    <property type="molecule type" value="Genomic_DNA"/>
</dbReference>
<reference evidence="1 2" key="1">
    <citation type="submission" date="2013-03" db="EMBL/GenBank/DDBJ databases">
        <title>Whole genome shotgun sequencing of Clostridium sartagoforme AAU1.</title>
        <authorList>
            <person name="Joshi C.G."/>
            <person name="Duggirala S.M."/>
            <person name="Nathani N.M."/>
            <person name="Bhatt V.D."/>
            <person name="Patel A.K."/>
            <person name="Pandya P.R."/>
            <person name="KaPatel J.A."/>
        </authorList>
    </citation>
    <scope>NUCLEOTIDE SEQUENCE [LARGE SCALE GENOMIC DNA]</scope>
    <source>
        <strain evidence="1 2">AAU1</strain>
    </source>
</reference>
<sequence length="92" mass="10818">MEKLLEKLRELEIGDRITLVMENFFGGTIETRATYKGNLKPYGYISENSGGWALYPCEAYNIQCYKFNIIPYRCIHPRMISLFDVKDVRKGW</sequence>
<name>R9BTZ9_9CLOT</name>
<organism evidence="1 2">
    <name type="scientific">Clostridium sartagoforme AAU1</name>
    <dbReference type="NCBI Taxonomy" id="1202534"/>
    <lineage>
        <taxon>Bacteria</taxon>
        <taxon>Bacillati</taxon>
        <taxon>Bacillota</taxon>
        <taxon>Clostridia</taxon>
        <taxon>Eubacteriales</taxon>
        <taxon>Clostridiaceae</taxon>
        <taxon>Clostridium</taxon>
    </lineage>
</organism>
<accession>R9BTZ9</accession>
<dbReference type="Proteomes" id="UP000013988">
    <property type="component" value="Unassembled WGS sequence"/>
</dbReference>
<protein>
    <submittedName>
        <fullName evidence="1">Uncharacterized protein</fullName>
    </submittedName>
</protein>
<evidence type="ECO:0000313" key="1">
    <source>
        <dbReference type="EMBL" id="EOR20548.1"/>
    </source>
</evidence>
<dbReference type="AlphaFoldDB" id="R9BTZ9"/>
<keyword evidence="2" id="KW-1185">Reference proteome</keyword>
<gene>
    <name evidence="1" type="ORF">A500_16460</name>
</gene>
<evidence type="ECO:0000313" key="2">
    <source>
        <dbReference type="Proteomes" id="UP000013988"/>
    </source>
</evidence>